<comment type="caution">
    <text evidence="5">The sequence shown here is derived from an EMBL/GenBank/DDBJ whole genome shotgun (WGS) entry which is preliminary data.</text>
</comment>
<proteinExistence type="predicted"/>
<dbReference type="Pfam" id="PF13374">
    <property type="entry name" value="TPR_10"/>
    <property type="match status" value="1"/>
</dbReference>
<keyword evidence="6" id="KW-1185">Reference proteome</keyword>
<evidence type="ECO:0000256" key="3">
    <source>
        <dbReference type="PROSITE-ProRule" id="PRU00339"/>
    </source>
</evidence>
<evidence type="ECO:0000256" key="1">
    <source>
        <dbReference type="ARBA" id="ARBA00022737"/>
    </source>
</evidence>
<gene>
    <name evidence="5" type="ORF">VB776_04575</name>
</gene>
<feature type="coiled-coil region" evidence="4">
    <location>
        <begin position="161"/>
        <end position="188"/>
    </location>
</feature>
<reference evidence="5 6" key="1">
    <citation type="submission" date="2023-12" db="EMBL/GenBank/DDBJ databases">
        <title>Novel species of the genus Arcicella isolated from rivers.</title>
        <authorList>
            <person name="Lu H."/>
        </authorList>
    </citation>
    <scope>NUCLEOTIDE SEQUENCE [LARGE SCALE GENOMIC DNA]</scope>
    <source>
        <strain evidence="5 6">DC2W</strain>
    </source>
</reference>
<evidence type="ECO:0000256" key="4">
    <source>
        <dbReference type="SAM" id="Coils"/>
    </source>
</evidence>
<dbReference type="RefSeq" id="WP_323326451.1">
    <property type="nucleotide sequence ID" value="NZ_JAYGIL010000004.1"/>
</dbReference>
<dbReference type="SMART" id="SM00028">
    <property type="entry name" value="TPR"/>
    <property type="match status" value="6"/>
</dbReference>
<dbReference type="InterPro" id="IPR011990">
    <property type="entry name" value="TPR-like_helical_dom_sf"/>
</dbReference>
<name>A0ABU5S116_9BACT</name>
<dbReference type="InterPro" id="IPR019734">
    <property type="entry name" value="TPR_rpt"/>
</dbReference>
<dbReference type="EMBL" id="JAYGIL010000004">
    <property type="protein sequence ID" value="MEA5402172.1"/>
    <property type="molecule type" value="Genomic_DNA"/>
</dbReference>
<dbReference type="PANTHER" id="PTHR45641">
    <property type="entry name" value="TETRATRICOPEPTIDE REPEAT PROTEIN (AFU_ORTHOLOGUE AFUA_6G03870)"/>
    <property type="match status" value="1"/>
</dbReference>
<evidence type="ECO:0000313" key="5">
    <source>
        <dbReference type="EMBL" id="MEA5402172.1"/>
    </source>
</evidence>
<organism evidence="5 6">
    <name type="scientific">Arcicella gelida</name>
    <dbReference type="NCBI Taxonomy" id="2984195"/>
    <lineage>
        <taxon>Bacteria</taxon>
        <taxon>Pseudomonadati</taxon>
        <taxon>Bacteroidota</taxon>
        <taxon>Cytophagia</taxon>
        <taxon>Cytophagales</taxon>
        <taxon>Flectobacillaceae</taxon>
        <taxon>Arcicella</taxon>
    </lineage>
</organism>
<dbReference type="Gene3D" id="1.25.40.10">
    <property type="entry name" value="Tetratricopeptide repeat domain"/>
    <property type="match status" value="2"/>
</dbReference>
<dbReference type="Pfam" id="PF13424">
    <property type="entry name" value="TPR_12"/>
    <property type="match status" value="2"/>
</dbReference>
<dbReference type="PANTHER" id="PTHR45641:SF19">
    <property type="entry name" value="NEPHROCYSTIN-3"/>
    <property type="match status" value="1"/>
</dbReference>
<sequence length="465" mass="53334">MFKDSSNQAEFELLIRATRNELFHFIIVQYQHLDLVRTVKNDLKVQYPERPFAEFNLENINSETFIHSILACKTGFIFIEKFELFFQEDLQALAIGFNQRRDLFSTFPIQLIVFVPLGGDTLLHFQKTMPDFYSILNLSISLKSEILLEENLQSRIPFDITNNDYDNVEEAKNEIERIEKRLKTLEDTPENTSLRYELIIQLANAYRFSADYLKSRELYEKLLHNFEQQNDISLETVIANIQNNLALVLQDLGDDMGAKVLLEKAINSAEKYYGVDHSITATGYANLASVLRALRDYEGAKELIIKAINSDKKNLHEEHPTTAIHFSILATILQDLGDYDGAKKILEQVKNIAEKTIGQEHFITASFYTNLATSLQNLGDYVGAKQLLEKALRADEEKMGINHPLTAINYSNLATILEKLGDYDKAMTLYDKAYQILLKHLGEQHPYTKIVEGNLDFAKQKNSIN</sequence>
<evidence type="ECO:0000313" key="6">
    <source>
        <dbReference type="Proteomes" id="UP001303899"/>
    </source>
</evidence>
<keyword evidence="1" id="KW-0677">Repeat</keyword>
<keyword evidence="2 3" id="KW-0802">TPR repeat</keyword>
<accession>A0ABU5S116</accession>
<protein>
    <submittedName>
        <fullName evidence="5">Tetratricopeptide repeat protein</fullName>
    </submittedName>
</protein>
<feature type="repeat" description="TPR" evidence="3">
    <location>
        <begin position="365"/>
        <end position="398"/>
    </location>
</feature>
<dbReference type="SUPFAM" id="SSF48452">
    <property type="entry name" value="TPR-like"/>
    <property type="match status" value="2"/>
</dbReference>
<feature type="repeat" description="TPR" evidence="3">
    <location>
        <begin position="407"/>
        <end position="440"/>
    </location>
</feature>
<evidence type="ECO:0000256" key="2">
    <source>
        <dbReference type="ARBA" id="ARBA00022803"/>
    </source>
</evidence>
<dbReference type="PROSITE" id="PS50005">
    <property type="entry name" value="TPR"/>
    <property type="match status" value="2"/>
</dbReference>
<dbReference type="Proteomes" id="UP001303899">
    <property type="component" value="Unassembled WGS sequence"/>
</dbReference>
<keyword evidence="4" id="KW-0175">Coiled coil</keyword>